<dbReference type="EMBL" id="MRCG01000004">
    <property type="protein sequence ID" value="OKH49109.1"/>
    <property type="molecule type" value="Genomic_DNA"/>
</dbReference>
<dbReference type="RefSeq" id="WP_073607892.1">
    <property type="nucleotide sequence ID" value="NZ_MRCG01000004.1"/>
</dbReference>
<keyword evidence="2" id="KW-1185">Reference proteome</keyword>
<evidence type="ECO:0000313" key="2">
    <source>
        <dbReference type="Proteomes" id="UP000185557"/>
    </source>
</evidence>
<evidence type="ECO:0008006" key="3">
    <source>
        <dbReference type="Google" id="ProtNLM"/>
    </source>
</evidence>
<reference evidence="1 2" key="1">
    <citation type="submission" date="2016-11" db="EMBL/GenBank/DDBJ databases">
        <title>Draft Genome Sequences of Nine Cyanobacterial Strains from Diverse Habitats.</title>
        <authorList>
            <person name="Zhu T."/>
            <person name="Hou S."/>
            <person name="Lu X."/>
            <person name="Hess W.R."/>
        </authorList>
    </citation>
    <scope>NUCLEOTIDE SEQUENCE [LARGE SCALE GENOMIC DNA]</scope>
    <source>
        <strain evidence="1 2">NIES-30</strain>
    </source>
</reference>
<sequence length="349" mass="40335">MALRKPPPQDSQLELFSAVFTDIVTRDIQDAMEVPFLSLSKKPRVAPILYSGKGIEITVTGGAPYGIANIWDWDLIMWLLSQVREAIDKGQAVSRQVRFHRHAFLKSARRDAGGIQYKRLEDTIARLKNTNVVTTIRAAERQTVMFSWLEYVHIDRDDYGRLRDVTVVLPEWLFEAVRDRSLILSLHPDYFLLTGGIERWLYRFIRKQAGNSDQGWKWRLETLYQRSGSSQRPSDFATAIRDIAKQGRLLDYELQIQKTNSQELLFARREGTPSKAIPETMPLPQAQFLSLKTTTYEKAKKIAPGYDIYSLEDDWRQMTKRNEITLKDPDAAFLAWCRKVAQRPAQVAR</sequence>
<gene>
    <name evidence="1" type="ORF">NIES30_08060</name>
</gene>
<protein>
    <recommendedName>
        <fullName evidence="3">Replication protein A</fullName>
    </recommendedName>
</protein>
<accession>A0A1U7J7Q0</accession>
<evidence type="ECO:0000313" key="1">
    <source>
        <dbReference type="EMBL" id="OKH49109.1"/>
    </source>
</evidence>
<dbReference type="AlphaFoldDB" id="A0A1U7J7Q0"/>
<name>A0A1U7J7Q0_9CYAN</name>
<dbReference type="Pfam" id="PF10134">
    <property type="entry name" value="RPA"/>
    <property type="match status" value="1"/>
</dbReference>
<comment type="caution">
    <text evidence="1">The sequence shown here is derived from an EMBL/GenBank/DDBJ whole genome shotgun (WGS) entry which is preliminary data.</text>
</comment>
<proteinExistence type="predicted"/>
<dbReference type="STRING" id="549789.NIES30_08060"/>
<organism evidence="1 2">
    <name type="scientific">Phormidium tenue NIES-30</name>
    <dbReference type="NCBI Taxonomy" id="549789"/>
    <lineage>
        <taxon>Bacteria</taxon>
        <taxon>Bacillati</taxon>
        <taxon>Cyanobacteriota</taxon>
        <taxon>Cyanophyceae</taxon>
        <taxon>Oscillatoriophycideae</taxon>
        <taxon>Oscillatoriales</taxon>
        <taxon>Oscillatoriaceae</taxon>
        <taxon>Phormidium</taxon>
    </lineage>
</organism>
<dbReference type="Proteomes" id="UP000185557">
    <property type="component" value="Unassembled WGS sequence"/>
</dbReference>
<dbReference type="OrthoDB" id="581589at2"/>
<dbReference type="InterPro" id="IPR018777">
    <property type="entry name" value="Replication_initiator_prot_A"/>
</dbReference>